<evidence type="ECO:0000256" key="8">
    <source>
        <dbReference type="SAM" id="SignalP"/>
    </source>
</evidence>
<dbReference type="Pfam" id="PF03150">
    <property type="entry name" value="CCP_MauG"/>
    <property type="match status" value="1"/>
</dbReference>
<dbReference type="GO" id="GO:0004130">
    <property type="term" value="F:cytochrome-c peroxidase activity"/>
    <property type="evidence" value="ECO:0007669"/>
    <property type="project" value="TreeGrafter"/>
</dbReference>
<sequence>MFSRFKKTVFLALLGGILIAVPAVAALTPSQQLGELLYFDAYLSLNANQACASCHLPPGFADPRNAANPAALPVSEGSVAGLFGGRNAPTAAYAAFGPLFQWNGGLGLFAGGQFWDGRAGTLTAQAMGPFLNPVEMAMPNKQAVLLALRSNSAAAVPANPNWTAYLAGFAAVYGVDLSNLDLLTPLEIDRVYELLATAIGDFEKSYLVNAFTSKYDAWLAGLYTMTPTEEKGMKLFNGKGKCNLCHLSVATLAPDGLTLMPPLFTDFTYDNLGIPKSTNPLLAGNPIDYGLGARPEIAAYDPVAGPDGALVSASQAGKFKVSTLRNIALTAPYGHNGYFATLKEIVNFYNTAGIPGMWPAPEVPMNVNRVELGDLHLSGAQEDDLVAFLLTLSDGFLPQPVTSPFPFPPFP</sequence>
<dbReference type="Gene3D" id="1.10.760.10">
    <property type="entry name" value="Cytochrome c-like domain"/>
    <property type="match status" value="2"/>
</dbReference>
<gene>
    <name evidence="10" type="ORF">DSOUD_3080</name>
</gene>
<evidence type="ECO:0000256" key="2">
    <source>
        <dbReference type="ARBA" id="ARBA00022617"/>
    </source>
</evidence>
<evidence type="ECO:0000256" key="6">
    <source>
        <dbReference type="ARBA" id="ARBA00023004"/>
    </source>
</evidence>
<dbReference type="PANTHER" id="PTHR30600">
    <property type="entry name" value="CYTOCHROME C PEROXIDASE-RELATED"/>
    <property type="match status" value="1"/>
</dbReference>
<dbReference type="InterPro" id="IPR051395">
    <property type="entry name" value="Cytochrome_c_Peroxidase/MauG"/>
</dbReference>
<proteinExistence type="predicted"/>
<dbReference type="InterPro" id="IPR036909">
    <property type="entry name" value="Cyt_c-like_dom_sf"/>
</dbReference>
<dbReference type="PANTHER" id="PTHR30600:SF10">
    <property type="entry name" value="BLL6722 PROTEIN"/>
    <property type="match status" value="1"/>
</dbReference>
<keyword evidence="2 7" id="KW-0349">Heme</keyword>
<dbReference type="InterPro" id="IPR004852">
    <property type="entry name" value="Di-haem_cyt_c_peroxidsae"/>
</dbReference>
<organism evidence="10 11">
    <name type="scientific">Desulfuromonas soudanensis</name>
    <dbReference type="NCBI Taxonomy" id="1603606"/>
    <lineage>
        <taxon>Bacteria</taxon>
        <taxon>Pseudomonadati</taxon>
        <taxon>Thermodesulfobacteriota</taxon>
        <taxon>Desulfuromonadia</taxon>
        <taxon>Desulfuromonadales</taxon>
        <taxon>Desulfuromonadaceae</taxon>
        <taxon>Desulfuromonas</taxon>
    </lineage>
</organism>
<evidence type="ECO:0000313" key="10">
    <source>
        <dbReference type="EMBL" id="ALC17806.1"/>
    </source>
</evidence>
<keyword evidence="3 7" id="KW-0479">Metal-binding</keyword>
<evidence type="ECO:0000256" key="7">
    <source>
        <dbReference type="PROSITE-ProRule" id="PRU00433"/>
    </source>
</evidence>
<feature type="domain" description="Cytochrome c" evidence="9">
    <location>
        <begin position="29"/>
        <end position="199"/>
    </location>
</feature>
<dbReference type="Proteomes" id="UP000057158">
    <property type="component" value="Chromosome"/>
</dbReference>
<comment type="subcellular location">
    <subcellularLocation>
        <location evidence="1">Cell envelope</location>
    </subcellularLocation>
</comment>
<dbReference type="AlphaFoldDB" id="A0A0M5IZN5"/>
<keyword evidence="11" id="KW-1185">Reference proteome</keyword>
<evidence type="ECO:0000256" key="5">
    <source>
        <dbReference type="ARBA" id="ARBA00023002"/>
    </source>
</evidence>
<feature type="signal peptide" evidence="8">
    <location>
        <begin position="1"/>
        <end position="25"/>
    </location>
</feature>
<accession>A0A0M5IZN5</accession>
<dbReference type="EMBL" id="CP010802">
    <property type="protein sequence ID" value="ALC17806.1"/>
    <property type="molecule type" value="Genomic_DNA"/>
</dbReference>
<dbReference type="SUPFAM" id="SSF46626">
    <property type="entry name" value="Cytochrome c"/>
    <property type="match status" value="2"/>
</dbReference>
<evidence type="ECO:0000313" key="11">
    <source>
        <dbReference type="Proteomes" id="UP000057158"/>
    </source>
</evidence>
<keyword evidence="10" id="KW-0575">Peroxidase</keyword>
<feature type="chain" id="PRO_5005803406" evidence="8">
    <location>
        <begin position="26"/>
        <end position="411"/>
    </location>
</feature>
<dbReference type="RefSeq" id="WP_053551787.1">
    <property type="nucleotide sequence ID" value="NZ_CP010802.1"/>
</dbReference>
<dbReference type="KEGG" id="des:DSOUD_3080"/>
<keyword evidence="6 7" id="KW-0408">Iron</keyword>
<dbReference type="GO" id="GO:0046872">
    <property type="term" value="F:metal ion binding"/>
    <property type="evidence" value="ECO:0007669"/>
    <property type="project" value="UniProtKB-KW"/>
</dbReference>
<keyword evidence="4 8" id="KW-0732">Signal</keyword>
<dbReference type="GO" id="GO:0009055">
    <property type="term" value="F:electron transfer activity"/>
    <property type="evidence" value="ECO:0007669"/>
    <property type="project" value="InterPro"/>
</dbReference>
<evidence type="ECO:0000256" key="3">
    <source>
        <dbReference type="ARBA" id="ARBA00022723"/>
    </source>
</evidence>
<dbReference type="OrthoDB" id="9805202at2"/>
<reference evidence="10 11" key="1">
    <citation type="submission" date="2015-07" db="EMBL/GenBank/DDBJ databases">
        <title>Isolation and Genomic Characterization of a Novel Halophilic Metal-Reducing Deltaproteobacterium from the Deep Subsurface.</title>
        <authorList>
            <person name="Badalamenti J.P."/>
            <person name="Summers Z.M."/>
            <person name="Gralnick J.A."/>
            <person name="Bond D.R."/>
        </authorList>
    </citation>
    <scope>NUCLEOTIDE SEQUENCE [LARGE SCALE GENOMIC DNA]</scope>
    <source>
        <strain evidence="10 11">WTL</strain>
    </source>
</reference>
<dbReference type="STRING" id="1603606.DSOUD_3080"/>
<protein>
    <submittedName>
        <fullName evidence="10">Cytochrome c peroxidase</fullName>
    </submittedName>
</protein>
<dbReference type="PROSITE" id="PS51007">
    <property type="entry name" value="CYTC"/>
    <property type="match status" value="2"/>
</dbReference>
<dbReference type="PATRIC" id="fig|1603606.3.peg.3323"/>
<evidence type="ECO:0000256" key="1">
    <source>
        <dbReference type="ARBA" id="ARBA00004196"/>
    </source>
</evidence>
<feature type="domain" description="Cytochrome c" evidence="9">
    <location>
        <begin position="227"/>
        <end position="393"/>
    </location>
</feature>
<keyword evidence="5" id="KW-0560">Oxidoreductase</keyword>
<dbReference type="GO" id="GO:0030313">
    <property type="term" value="C:cell envelope"/>
    <property type="evidence" value="ECO:0007669"/>
    <property type="project" value="UniProtKB-SubCell"/>
</dbReference>
<evidence type="ECO:0000256" key="4">
    <source>
        <dbReference type="ARBA" id="ARBA00022729"/>
    </source>
</evidence>
<evidence type="ECO:0000259" key="9">
    <source>
        <dbReference type="PROSITE" id="PS51007"/>
    </source>
</evidence>
<name>A0A0M5IZN5_9BACT</name>
<dbReference type="InterPro" id="IPR009056">
    <property type="entry name" value="Cyt_c-like_dom"/>
</dbReference>
<dbReference type="GO" id="GO:0020037">
    <property type="term" value="F:heme binding"/>
    <property type="evidence" value="ECO:0007669"/>
    <property type="project" value="InterPro"/>
</dbReference>